<dbReference type="SMART" id="SM00955">
    <property type="entry name" value="RNB"/>
    <property type="match status" value="1"/>
</dbReference>
<dbReference type="Proteomes" id="UP000230886">
    <property type="component" value="Unassembled WGS sequence"/>
</dbReference>
<evidence type="ECO:0000259" key="1">
    <source>
        <dbReference type="SMART" id="SM00955"/>
    </source>
</evidence>
<reference evidence="2 3" key="1">
    <citation type="submission" date="2017-07" db="EMBL/GenBank/DDBJ databases">
        <title>Draft sequence of Rhodococcus enclensis 23b-28.</title>
        <authorList>
            <person name="Besaury L."/>
            <person name="Sancelme M."/>
            <person name="Amato P."/>
            <person name="Lallement A."/>
            <person name="Delort A.-M."/>
        </authorList>
    </citation>
    <scope>NUCLEOTIDE SEQUENCE [LARGE SCALE GENOMIC DNA]</scope>
    <source>
        <strain evidence="2 3">23b-28</strain>
    </source>
</reference>
<dbReference type="InterPro" id="IPR040596">
    <property type="entry name" value="RNase_II_C_S1"/>
</dbReference>
<dbReference type="InterPro" id="IPR050180">
    <property type="entry name" value="RNR_Ribonuclease"/>
</dbReference>
<dbReference type="GO" id="GO:0006402">
    <property type="term" value="P:mRNA catabolic process"/>
    <property type="evidence" value="ECO:0007669"/>
    <property type="project" value="TreeGrafter"/>
</dbReference>
<comment type="caution">
    <text evidence="2">The sequence shown here is derived from an EMBL/GenBank/DDBJ whole genome shotgun (WGS) entry which is preliminary data.</text>
</comment>
<protein>
    <submittedName>
        <fullName evidence="2">Ribonuclease II</fullName>
    </submittedName>
</protein>
<accession>A0A2A5JAF9</accession>
<gene>
    <name evidence="2" type="ORF">CHR55_14445</name>
</gene>
<dbReference type="AlphaFoldDB" id="A0A2A5JAF9"/>
<dbReference type="RefSeq" id="WP_099697631.1">
    <property type="nucleotide sequence ID" value="NZ_NOVD01000008.1"/>
</dbReference>
<dbReference type="EMBL" id="NOVD01000008">
    <property type="protein sequence ID" value="PCK26578.1"/>
    <property type="molecule type" value="Genomic_DNA"/>
</dbReference>
<name>A0A2A5JAF9_RHOSG</name>
<evidence type="ECO:0000313" key="3">
    <source>
        <dbReference type="Proteomes" id="UP000230886"/>
    </source>
</evidence>
<dbReference type="GO" id="GO:0003723">
    <property type="term" value="F:RNA binding"/>
    <property type="evidence" value="ECO:0007669"/>
    <property type="project" value="InterPro"/>
</dbReference>
<proteinExistence type="predicted"/>
<sequence>MMVQGIDFGVVRAEFDLPGAFSAAAQAEAENAVDRFGVGRVDETGIAFVTIDPPGSMDLDQAVHIEKTSTGYVVHYAIADVAAVVTPGGALDVETRKRGQTFYLPDGSVPLHPRALSEGSASLLPDVVRPAALWRIELDAQAEPTSWQVRRALVKSVARLDYSTVQRDADAGTLHPSIAALPEFGRLRSASAVARGAIELKLPEQSVVRDQPEDESSARWLIELEPRTEADDWNAEVSLLTGMCAGRMMIDAGIGLLRTLPPAEESAVRTLRRTAVALGITWPEGRSVGQILAGLDSNEPSTMALMSVAPSLLRGADYAAFDGQLPELTVHAGIGAPYAHVTAPLRRLSDRFSTEVCLAITAGTPVPEWVRTALPELPDIMSGSDSLANKVDRACIDLTESTLLDGRVGEVFDAVVMRAKDGKRSAEVFVPSVAVIAKCVGTPDDGERAKVRLTAVDTVKRTVEFTFPA</sequence>
<feature type="domain" description="RNB" evidence="1">
    <location>
        <begin position="40"/>
        <end position="363"/>
    </location>
</feature>
<dbReference type="InterPro" id="IPR012340">
    <property type="entry name" value="NA-bd_OB-fold"/>
</dbReference>
<dbReference type="Pfam" id="PF18614">
    <property type="entry name" value="RNase_II_C_S1"/>
    <property type="match status" value="1"/>
</dbReference>
<dbReference type="PANTHER" id="PTHR23355">
    <property type="entry name" value="RIBONUCLEASE"/>
    <property type="match status" value="1"/>
</dbReference>
<dbReference type="PANTHER" id="PTHR23355:SF9">
    <property type="entry name" value="DIS3-LIKE EXONUCLEASE 2"/>
    <property type="match status" value="1"/>
</dbReference>
<dbReference type="SUPFAM" id="SSF50249">
    <property type="entry name" value="Nucleic acid-binding proteins"/>
    <property type="match status" value="1"/>
</dbReference>
<organism evidence="2 3">
    <name type="scientific">Rhodococcus qingshengii</name>
    <dbReference type="NCBI Taxonomy" id="334542"/>
    <lineage>
        <taxon>Bacteria</taxon>
        <taxon>Bacillati</taxon>
        <taxon>Actinomycetota</taxon>
        <taxon>Actinomycetes</taxon>
        <taxon>Mycobacteriales</taxon>
        <taxon>Nocardiaceae</taxon>
        <taxon>Rhodococcus</taxon>
        <taxon>Rhodococcus erythropolis group</taxon>
    </lineage>
</organism>
<dbReference type="InterPro" id="IPR001900">
    <property type="entry name" value="RNase_II/R"/>
</dbReference>
<evidence type="ECO:0000313" key="2">
    <source>
        <dbReference type="EMBL" id="PCK26578.1"/>
    </source>
</evidence>
<dbReference type="GO" id="GO:0004540">
    <property type="term" value="F:RNA nuclease activity"/>
    <property type="evidence" value="ECO:0007669"/>
    <property type="project" value="InterPro"/>
</dbReference>
<dbReference type="Pfam" id="PF00773">
    <property type="entry name" value="RNB"/>
    <property type="match status" value="1"/>
</dbReference>